<dbReference type="EMBL" id="SNZK01000001">
    <property type="protein sequence ID" value="TDR55747.1"/>
    <property type="molecule type" value="Genomic_DNA"/>
</dbReference>
<dbReference type="Pfam" id="PF11611">
    <property type="entry name" value="DUF4352"/>
    <property type="match status" value="1"/>
</dbReference>
<accession>A0A4R6ZSP4</accession>
<dbReference type="InterPro" id="IPR029050">
    <property type="entry name" value="Immunoprotect_excell_Ig-like"/>
</dbReference>
<dbReference type="Gene3D" id="2.60.40.1240">
    <property type="match status" value="1"/>
</dbReference>
<feature type="domain" description="DUF4352" evidence="3">
    <location>
        <begin position="36"/>
        <end position="139"/>
    </location>
</feature>
<dbReference type="PROSITE" id="PS51257">
    <property type="entry name" value="PROKAR_LIPOPROTEIN"/>
    <property type="match status" value="1"/>
</dbReference>
<dbReference type="Proteomes" id="UP000295558">
    <property type="component" value="Unassembled WGS sequence"/>
</dbReference>
<comment type="caution">
    <text evidence="4">The sequence shown here is derived from an EMBL/GenBank/DDBJ whole genome shotgun (WGS) entry which is preliminary data.</text>
</comment>
<protein>
    <submittedName>
        <fullName evidence="4">Uncharacterized protein DUF4352</fullName>
    </submittedName>
</protein>
<gene>
    <name evidence="4" type="ORF">DFP96_101690</name>
</gene>
<dbReference type="InterPro" id="IPR029051">
    <property type="entry name" value="DUF4352"/>
</dbReference>
<evidence type="ECO:0000313" key="4">
    <source>
        <dbReference type="EMBL" id="TDR55747.1"/>
    </source>
</evidence>
<keyword evidence="5" id="KW-1185">Reference proteome</keyword>
<feature type="chain" id="PRO_5038537904" evidence="2">
    <location>
        <begin position="25"/>
        <end position="155"/>
    </location>
</feature>
<dbReference type="AlphaFoldDB" id="A0A4R6ZSP4"/>
<organism evidence="4 5">
    <name type="scientific">Listeria rocourtiae</name>
    <dbReference type="NCBI Taxonomy" id="647910"/>
    <lineage>
        <taxon>Bacteria</taxon>
        <taxon>Bacillati</taxon>
        <taxon>Bacillota</taxon>
        <taxon>Bacilli</taxon>
        <taxon>Bacillales</taxon>
        <taxon>Listeriaceae</taxon>
        <taxon>Listeria</taxon>
    </lineage>
</organism>
<dbReference type="STRING" id="1265846.PROCOU_10261"/>
<dbReference type="RefSeq" id="WP_036071606.1">
    <property type="nucleotide sequence ID" value="NZ_SNZK01000001.1"/>
</dbReference>
<sequence length="155" mass="16767">MKKVLIAGVTALTLVFVGACGNTADNQDKETKTEETAKQTFKTKTVNNIDMKIGDIKTTESTKKGKNMVSIAMSFLNNDSAPVGVGAGDFKIKSGDKTYDVFPQGNNFGDEFKPNEKLAGKAYFELPTSVKKGTLVYAPMDKEKASWSITIPEAK</sequence>
<name>A0A4R6ZSP4_9LIST</name>
<evidence type="ECO:0000256" key="1">
    <source>
        <dbReference type="ARBA" id="ARBA00022729"/>
    </source>
</evidence>
<reference evidence="4 5" key="1">
    <citation type="submission" date="2019-03" db="EMBL/GenBank/DDBJ databases">
        <title>Genomic Encyclopedia of Type Strains, Phase III (KMG-III): the genomes of soil and plant-associated and newly described type strains.</title>
        <authorList>
            <person name="Whitman W."/>
        </authorList>
    </citation>
    <scope>NUCLEOTIDE SEQUENCE [LARGE SCALE GENOMIC DNA]</scope>
    <source>
        <strain evidence="4 5">CECT 7972</strain>
    </source>
</reference>
<feature type="signal peptide" evidence="2">
    <location>
        <begin position="1"/>
        <end position="24"/>
    </location>
</feature>
<keyword evidence="1 2" id="KW-0732">Signal</keyword>
<evidence type="ECO:0000256" key="2">
    <source>
        <dbReference type="SAM" id="SignalP"/>
    </source>
</evidence>
<evidence type="ECO:0000313" key="5">
    <source>
        <dbReference type="Proteomes" id="UP000295558"/>
    </source>
</evidence>
<dbReference type="OrthoDB" id="2365488at2"/>
<proteinExistence type="predicted"/>
<evidence type="ECO:0000259" key="3">
    <source>
        <dbReference type="Pfam" id="PF11611"/>
    </source>
</evidence>